<feature type="non-terminal residue" evidence="1">
    <location>
        <position position="1"/>
    </location>
</feature>
<proteinExistence type="predicted"/>
<comment type="caution">
    <text evidence="1">The sequence shown here is derived from an EMBL/GenBank/DDBJ whole genome shotgun (WGS) entry which is preliminary data.</text>
</comment>
<dbReference type="Proteomes" id="UP000324800">
    <property type="component" value="Unassembled WGS sequence"/>
</dbReference>
<dbReference type="AlphaFoldDB" id="A0A5J4TUB9"/>
<protein>
    <submittedName>
        <fullName evidence="1">Uncharacterized protein</fullName>
    </submittedName>
</protein>
<sequence>LRCPLTIDSQFHLFASCHRATIIITQPAVETRAIYIQDQYKVGARLLNFLPQQRLIGQSDRILGGIALTWKNQESAHMLKVLKHKIAFKGGSEAHSSLSKIIQQQLEYDAITQVPNSFVKCWNPIFAIPKKKGS</sequence>
<gene>
    <name evidence="1" type="ORF">EZS28_043320</name>
</gene>
<accession>A0A5J4TUB9</accession>
<evidence type="ECO:0000313" key="1">
    <source>
        <dbReference type="EMBL" id="KAA6361151.1"/>
    </source>
</evidence>
<name>A0A5J4TUB9_9EUKA</name>
<dbReference type="EMBL" id="SNRW01025949">
    <property type="protein sequence ID" value="KAA6361151.1"/>
    <property type="molecule type" value="Genomic_DNA"/>
</dbReference>
<evidence type="ECO:0000313" key="2">
    <source>
        <dbReference type="Proteomes" id="UP000324800"/>
    </source>
</evidence>
<organism evidence="1 2">
    <name type="scientific">Streblomastix strix</name>
    <dbReference type="NCBI Taxonomy" id="222440"/>
    <lineage>
        <taxon>Eukaryota</taxon>
        <taxon>Metamonada</taxon>
        <taxon>Preaxostyla</taxon>
        <taxon>Oxymonadida</taxon>
        <taxon>Streblomastigidae</taxon>
        <taxon>Streblomastix</taxon>
    </lineage>
</organism>
<reference evidence="1 2" key="1">
    <citation type="submission" date="2019-03" db="EMBL/GenBank/DDBJ databases">
        <title>Single cell metagenomics reveals metabolic interactions within the superorganism composed of flagellate Streblomastix strix and complex community of Bacteroidetes bacteria on its surface.</title>
        <authorList>
            <person name="Treitli S.C."/>
            <person name="Kolisko M."/>
            <person name="Husnik F."/>
            <person name="Keeling P."/>
            <person name="Hampl V."/>
        </authorList>
    </citation>
    <scope>NUCLEOTIDE SEQUENCE [LARGE SCALE GENOMIC DNA]</scope>
    <source>
        <strain evidence="1">ST1C</strain>
    </source>
</reference>